<dbReference type="EMBL" id="CP141614">
    <property type="protein sequence ID" value="WRP14786.1"/>
    <property type="molecule type" value="Genomic_DNA"/>
</dbReference>
<organism evidence="5 6">
    <name type="scientific">Geochorda subterranea</name>
    <dbReference type="NCBI Taxonomy" id="3109564"/>
    <lineage>
        <taxon>Bacteria</taxon>
        <taxon>Bacillati</taxon>
        <taxon>Bacillota</taxon>
        <taxon>Limnochordia</taxon>
        <taxon>Limnochordales</taxon>
        <taxon>Geochordaceae</taxon>
        <taxon>Geochorda</taxon>
    </lineage>
</organism>
<dbReference type="Pfam" id="PF13180">
    <property type="entry name" value="PDZ_2"/>
    <property type="match status" value="1"/>
</dbReference>
<dbReference type="InterPro" id="IPR001940">
    <property type="entry name" value="Peptidase_S1C"/>
</dbReference>
<evidence type="ECO:0000259" key="4">
    <source>
        <dbReference type="SMART" id="SM00228"/>
    </source>
</evidence>
<dbReference type="InterPro" id="IPR009003">
    <property type="entry name" value="Peptidase_S1_PA"/>
</dbReference>
<dbReference type="InterPro" id="IPR001478">
    <property type="entry name" value="PDZ"/>
</dbReference>
<dbReference type="InterPro" id="IPR036034">
    <property type="entry name" value="PDZ_sf"/>
</dbReference>
<dbReference type="Gene3D" id="2.40.10.120">
    <property type="match status" value="1"/>
</dbReference>
<dbReference type="Gene3D" id="2.30.42.10">
    <property type="match status" value="1"/>
</dbReference>
<name>A0ABZ1BPM5_9FIRM</name>
<comment type="similarity">
    <text evidence="1">Belongs to the peptidase S1C family.</text>
</comment>
<keyword evidence="6" id="KW-1185">Reference proteome</keyword>
<dbReference type="PRINTS" id="PR00834">
    <property type="entry name" value="PROTEASES2C"/>
</dbReference>
<feature type="domain" description="PDZ" evidence="4">
    <location>
        <begin position="306"/>
        <end position="388"/>
    </location>
</feature>
<dbReference type="Pfam" id="PF13365">
    <property type="entry name" value="Trypsin_2"/>
    <property type="match status" value="1"/>
</dbReference>
<dbReference type="PANTHER" id="PTHR22939:SF129">
    <property type="entry name" value="SERINE PROTEASE HTRA2, MITOCHONDRIAL"/>
    <property type="match status" value="1"/>
</dbReference>
<keyword evidence="3" id="KW-0378">Hydrolase</keyword>
<dbReference type="Proteomes" id="UP001333102">
    <property type="component" value="Chromosome"/>
</dbReference>
<gene>
    <name evidence="5" type="ORF">VLY81_01040</name>
</gene>
<dbReference type="RefSeq" id="WP_324669164.1">
    <property type="nucleotide sequence ID" value="NZ_CP141614.1"/>
</dbReference>
<sequence>MELERRRGRWRRLVGFALLAVVSFLVGSLVTTVVDMRLAAQSPAPQASTANLPQAVAVEAPGIGNPYILADIAEQVSPAVVFVSATFPQTPQVTRDPFFEFFFGQIPAPEQSSAGTGFIISEDGYILTNQHVVGNVGDNQKITVKISTPDFTGEVPAQLMGTSYSLDLAVLKIDKPRGLARLPVVKLGDSDRTRPGEWVIAIGNPYGEQLEHTVTVGVVSAKGRQIRVYDRDAGRWRQYQNLLQTDAAINPGNSGGPLVNIAGEVIGINTAVNAQGQNIGFAIPINEAKQVLEGLIAQAGQPQRRPYMGVLLEDIDSRLARYLGLPDTNGALISTVVSGSPADKAGLRVYDVIRRMGQREIKTADDVITELDRYKPGDEVLLQVFRNGRTVTVVLTLGERPANS</sequence>
<reference evidence="6" key="1">
    <citation type="submission" date="2023-12" db="EMBL/GenBank/DDBJ databases">
        <title>Novel isolates from deep terrestrial aquifers shed light on the physiology and ecology of the class Limnochordia.</title>
        <authorList>
            <person name="Karnachuk O.V."/>
            <person name="Lukina A.P."/>
            <person name="Avakyan M.R."/>
            <person name="Kadnikov V."/>
            <person name="Begmatov S."/>
            <person name="Beletsky A.V."/>
            <person name="Mardanov A.V."/>
            <person name="Ravin N.V."/>
        </authorList>
    </citation>
    <scope>NUCLEOTIDE SEQUENCE [LARGE SCALE GENOMIC DNA]</scope>
    <source>
        <strain evidence="6">LN</strain>
    </source>
</reference>
<dbReference type="PANTHER" id="PTHR22939">
    <property type="entry name" value="SERINE PROTEASE FAMILY S1C HTRA-RELATED"/>
    <property type="match status" value="1"/>
</dbReference>
<dbReference type="SMART" id="SM00228">
    <property type="entry name" value="PDZ"/>
    <property type="match status" value="1"/>
</dbReference>
<keyword evidence="2" id="KW-0645">Protease</keyword>
<evidence type="ECO:0000256" key="1">
    <source>
        <dbReference type="ARBA" id="ARBA00010541"/>
    </source>
</evidence>
<accession>A0ABZ1BPM5</accession>
<evidence type="ECO:0000256" key="2">
    <source>
        <dbReference type="ARBA" id="ARBA00022670"/>
    </source>
</evidence>
<evidence type="ECO:0000256" key="3">
    <source>
        <dbReference type="ARBA" id="ARBA00022801"/>
    </source>
</evidence>
<dbReference type="SUPFAM" id="SSF50156">
    <property type="entry name" value="PDZ domain-like"/>
    <property type="match status" value="1"/>
</dbReference>
<dbReference type="SUPFAM" id="SSF50494">
    <property type="entry name" value="Trypsin-like serine proteases"/>
    <property type="match status" value="1"/>
</dbReference>
<evidence type="ECO:0000313" key="6">
    <source>
        <dbReference type="Proteomes" id="UP001333102"/>
    </source>
</evidence>
<proteinExistence type="inferred from homology"/>
<dbReference type="CDD" id="cd06779">
    <property type="entry name" value="cpPDZ_Deg_HtrA-like"/>
    <property type="match status" value="1"/>
</dbReference>
<evidence type="ECO:0000313" key="5">
    <source>
        <dbReference type="EMBL" id="WRP14786.1"/>
    </source>
</evidence>
<protein>
    <submittedName>
        <fullName evidence="5">Trypsin-like peptidase domain-containing protein</fullName>
    </submittedName>
</protein>